<keyword evidence="2" id="KW-0489">Methyltransferase</keyword>
<dbReference type="PANTHER" id="PTHR43591">
    <property type="entry name" value="METHYLTRANSFERASE"/>
    <property type="match status" value="1"/>
</dbReference>
<dbReference type="Pfam" id="PF08241">
    <property type="entry name" value="Methyltransf_11"/>
    <property type="match status" value="1"/>
</dbReference>
<organism evidence="2 3">
    <name type="scientific">Methanothermococcus okinawensis</name>
    <dbReference type="NCBI Taxonomy" id="155863"/>
    <lineage>
        <taxon>Archaea</taxon>
        <taxon>Methanobacteriati</taxon>
        <taxon>Methanobacteriota</taxon>
        <taxon>Methanomada group</taxon>
        <taxon>Methanococci</taxon>
        <taxon>Methanococcales</taxon>
        <taxon>Methanococcaceae</taxon>
        <taxon>Methanothermococcus</taxon>
    </lineage>
</organism>
<dbReference type="PANTHER" id="PTHR43591:SF24">
    <property type="entry name" value="2-METHOXY-6-POLYPRENYL-1,4-BENZOQUINOL METHYLASE, MITOCHONDRIAL"/>
    <property type="match status" value="1"/>
</dbReference>
<dbReference type="InterPro" id="IPR029063">
    <property type="entry name" value="SAM-dependent_MTases_sf"/>
</dbReference>
<dbReference type="GO" id="GO:0032259">
    <property type="term" value="P:methylation"/>
    <property type="evidence" value="ECO:0007669"/>
    <property type="project" value="UniProtKB-KW"/>
</dbReference>
<evidence type="ECO:0000313" key="2">
    <source>
        <dbReference type="EMBL" id="HIP17696.1"/>
    </source>
</evidence>
<dbReference type="Proteomes" id="UP000605144">
    <property type="component" value="Unassembled WGS sequence"/>
</dbReference>
<comment type="caution">
    <text evidence="2">The sequence shown here is derived from an EMBL/GenBank/DDBJ whole genome shotgun (WGS) entry which is preliminary data.</text>
</comment>
<name>A0A833DS11_9EURY</name>
<gene>
    <name evidence="2" type="ORF">EYG76_05325</name>
</gene>
<dbReference type="GO" id="GO:0008757">
    <property type="term" value="F:S-adenosylmethionine-dependent methyltransferase activity"/>
    <property type="evidence" value="ECO:0007669"/>
    <property type="project" value="InterPro"/>
</dbReference>
<evidence type="ECO:0000259" key="1">
    <source>
        <dbReference type="Pfam" id="PF08241"/>
    </source>
</evidence>
<dbReference type="AlphaFoldDB" id="A0A833DS11"/>
<evidence type="ECO:0000313" key="3">
    <source>
        <dbReference type="Proteomes" id="UP000605144"/>
    </source>
</evidence>
<keyword evidence="2" id="KW-0808">Transferase</keyword>
<feature type="domain" description="Methyltransferase type 11" evidence="1">
    <location>
        <begin position="65"/>
        <end position="155"/>
    </location>
</feature>
<dbReference type="CDD" id="cd02440">
    <property type="entry name" value="AdoMet_MTases"/>
    <property type="match status" value="1"/>
</dbReference>
<sequence length="246" mass="29232">MADDKVKDKKNTKYNEIKEFYNNWNVESYPEYFKVLMDLEEKLIIDIIKNLKEYDTIKRGNGIILDCGCGFGSFYTLTKDLNTIYLDFSINLLKKFKNNYNLKSNKICGDILNLPFKDNSFDLIFCINVLEHVIDYKGALREMKRVLKKEGVLIVIVVNGESFIKESIFNEFRIYHRALSLNDINVEGFEIIEYNSFYFIPPILKILPTSLLRYFINNYYLRIEDYLRNLFKNKGQFLYVILKKIN</sequence>
<protein>
    <submittedName>
        <fullName evidence="2">Class I SAM-dependent methyltransferase</fullName>
    </submittedName>
</protein>
<dbReference type="Gene3D" id="3.40.50.150">
    <property type="entry name" value="Vaccinia Virus protein VP39"/>
    <property type="match status" value="1"/>
</dbReference>
<dbReference type="EMBL" id="DQSV01000099">
    <property type="protein sequence ID" value="HIP17696.1"/>
    <property type="molecule type" value="Genomic_DNA"/>
</dbReference>
<reference evidence="2" key="1">
    <citation type="journal article" date="2020" name="ISME J.">
        <title>Gammaproteobacteria mediating utilization of methyl-, sulfur- and petroleum organic compounds in deep ocean hydrothermal plumes.</title>
        <authorList>
            <person name="Zhou Z."/>
            <person name="Liu Y."/>
            <person name="Pan J."/>
            <person name="Cron B.R."/>
            <person name="Toner B.M."/>
            <person name="Anantharaman K."/>
            <person name="Breier J.A."/>
            <person name="Dick G.J."/>
            <person name="Li M."/>
        </authorList>
    </citation>
    <scope>NUCLEOTIDE SEQUENCE</scope>
    <source>
        <strain evidence="2">SZUA-1385</strain>
    </source>
</reference>
<accession>A0A833DS11</accession>
<dbReference type="SUPFAM" id="SSF53335">
    <property type="entry name" value="S-adenosyl-L-methionine-dependent methyltransferases"/>
    <property type="match status" value="1"/>
</dbReference>
<proteinExistence type="predicted"/>
<dbReference type="InterPro" id="IPR013216">
    <property type="entry name" value="Methyltransf_11"/>
</dbReference>